<dbReference type="AlphaFoldDB" id="A0A0K2TK20"/>
<sequence>LFFIRIWIFVQFTYYTQCLVNESDERNLFSDESKSSKNGSYYLPDGDSNRRQLISNYGSIVQLLNPTKEKKDTFSSEIEASFRSSDPEPYGIMNFNQWLQSSLFTQYDTPMDPISPSVHERSNSKYSNLPTPSPLLDSSISLTYQTPPPPPYSTNHLKEIHEPEPERKRNNEAYILDQHQEILNLLHIVLDNQKTLQTLG</sequence>
<name>A0A0K2TK20_LEPSM</name>
<protein>
    <submittedName>
        <fullName evidence="2">Uncharacterized protein</fullName>
    </submittedName>
</protein>
<feature type="non-terminal residue" evidence="2">
    <location>
        <position position="1"/>
    </location>
</feature>
<organism evidence="2">
    <name type="scientific">Lepeophtheirus salmonis</name>
    <name type="common">Salmon louse</name>
    <name type="synonym">Caligus salmonis</name>
    <dbReference type="NCBI Taxonomy" id="72036"/>
    <lineage>
        <taxon>Eukaryota</taxon>
        <taxon>Metazoa</taxon>
        <taxon>Ecdysozoa</taxon>
        <taxon>Arthropoda</taxon>
        <taxon>Crustacea</taxon>
        <taxon>Multicrustacea</taxon>
        <taxon>Hexanauplia</taxon>
        <taxon>Copepoda</taxon>
        <taxon>Siphonostomatoida</taxon>
        <taxon>Caligidae</taxon>
        <taxon>Lepeophtheirus</taxon>
    </lineage>
</organism>
<reference evidence="2" key="1">
    <citation type="submission" date="2014-05" db="EMBL/GenBank/DDBJ databases">
        <authorList>
            <person name="Chronopoulou M."/>
        </authorList>
    </citation>
    <scope>NUCLEOTIDE SEQUENCE</scope>
    <source>
        <tissue evidence="2">Whole organism</tissue>
    </source>
</reference>
<proteinExistence type="predicted"/>
<keyword evidence="1" id="KW-0732">Signal</keyword>
<evidence type="ECO:0000313" key="2">
    <source>
        <dbReference type="EMBL" id="CDW26175.1"/>
    </source>
</evidence>
<feature type="chain" id="PRO_5005487829" evidence="1">
    <location>
        <begin position="19"/>
        <end position="200"/>
    </location>
</feature>
<feature type="signal peptide" evidence="1">
    <location>
        <begin position="1"/>
        <end position="18"/>
    </location>
</feature>
<dbReference type="EMBL" id="HACA01008814">
    <property type="protein sequence ID" value="CDW26175.1"/>
    <property type="molecule type" value="Transcribed_RNA"/>
</dbReference>
<accession>A0A0K2TK20</accession>
<evidence type="ECO:0000256" key="1">
    <source>
        <dbReference type="SAM" id="SignalP"/>
    </source>
</evidence>